<dbReference type="NCBIfam" id="TIGR02469">
    <property type="entry name" value="CbiT"/>
    <property type="match status" value="1"/>
</dbReference>
<dbReference type="RefSeq" id="WP_090557171.1">
    <property type="nucleotide sequence ID" value="NZ_FNRA01000006.1"/>
</dbReference>
<evidence type="ECO:0000259" key="6">
    <source>
        <dbReference type="Pfam" id="PF00590"/>
    </source>
</evidence>
<dbReference type="UniPathway" id="UPA00148"/>
<keyword evidence="2" id="KW-0169">Cobalamin biosynthesis</keyword>
<dbReference type="OrthoDB" id="9780707at2"/>
<evidence type="ECO:0000256" key="2">
    <source>
        <dbReference type="ARBA" id="ARBA00022573"/>
    </source>
</evidence>
<dbReference type="GO" id="GO:0009236">
    <property type="term" value="P:cobalamin biosynthetic process"/>
    <property type="evidence" value="ECO:0007669"/>
    <property type="project" value="UniProtKB-UniPathway"/>
</dbReference>
<reference evidence="7 8" key="1">
    <citation type="submission" date="2016-10" db="EMBL/GenBank/DDBJ databases">
        <authorList>
            <person name="de Groot N.N."/>
        </authorList>
    </citation>
    <scope>NUCLEOTIDE SEQUENCE [LARGE SCALE GENOMIC DNA]</scope>
    <source>
        <strain evidence="7 8">DSM 19033</strain>
    </source>
</reference>
<evidence type="ECO:0000313" key="7">
    <source>
        <dbReference type="EMBL" id="SEA88536.1"/>
    </source>
</evidence>
<evidence type="ECO:0000256" key="1">
    <source>
        <dbReference type="ARBA" id="ARBA00004953"/>
    </source>
</evidence>
<dbReference type="Pfam" id="PF00590">
    <property type="entry name" value="TP_methylase"/>
    <property type="match status" value="1"/>
</dbReference>
<protein>
    <submittedName>
        <fullName evidence="7">Precorrin-6Y C5,15-methyltransferase (Decarboxylating)</fullName>
    </submittedName>
</protein>
<organism evidence="7 8">
    <name type="scientific">Pedobacter hartonius</name>
    <dbReference type="NCBI Taxonomy" id="425514"/>
    <lineage>
        <taxon>Bacteria</taxon>
        <taxon>Pseudomonadati</taxon>
        <taxon>Bacteroidota</taxon>
        <taxon>Sphingobacteriia</taxon>
        <taxon>Sphingobacteriales</taxon>
        <taxon>Sphingobacteriaceae</taxon>
        <taxon>Pedobacter</taxon>
    </lineage>
</organism>
<dbReference type="NCBIfam" id="TIGR02467">
    <property type="entry name" value="CbiE"/>
    <property type="match status" value="1"/>
</dbReference>
<dbReference type="PANTHER" id="PTHR43182:SF1">
    <property type="entry name" value="COBALT-PRECORRIN-7 C(5)-METHYLTRANSFERASE"/>
    <property type="match status" value="1"/>
</dbReference>
<dbReference type="CDD" id="cd11644">
    <property type="entry name" value="Precorrin-6Y-MT"/>
    <property type="match status" value="1"/>
</dbReference>
<keyword evidence="8" id="KW-1185">Reference proteome</keyword>
<dbReference type="InterPro" id="IPR035996">
    <property type="entry name" value="4pyrrol_Methylase_sf"/>
</dbReference>
<dbReference type="GO" id="GO:0032259">
    <property type="term" value="P:methylation"/>
    <property type="evidence" value="ECO:0007669"/>
    <property type="project" value="UniProtKB-KW"/>
</dbReference>
<dbReference type="SUPFAM" id="SSF53790">
    <property type="entry name" value="Tetrapyrrole methylase"/>
    <property type="match status" value="1"/>
</dbReference>
<gene>
    <name evidence="7" type="ORF">SAMN05443550_106156</name>
</gene>
<dbReference type="InterPro" id="IPR014777">
    <property type="entry name" value="4pyrrole_Mease_sub1"/>
</dbReference>
<dbReference type="Gene3D" id="3.40.50.150">
    <property type="entry name" value="Vaccinia Virus protein VP39"/>
    <property type="match status" value="1"/>
</dbReference>
<feature type="domain" description="Tetrapyrrole methylase" evidence="6">
    <location>
        <begin position="5"/>
        <end position="191"/>
    </location>
</feature>
<comment type="pathway">
    <text evidence="1">Cofactor biosynthesis; adenosylcobalamin biosynthesis.</text>
</comment>
<dbReference type="AlphaFoldDB" id="A0A1H4EUD5"/>
<keyword evidence="4 7" id="KW-0808">Transferase</keyword>
<dbReference type="STRING" id="425514.SAMN05443550_106156"/>
<dbReference type="InterPro" id="IPR029063">
    <property type="entry name" value="SAM-dependent_MTases_sf"/>
</dbReference>
<dbReference type="PANTHER" id="PTHR43182">
    <property type="entry name" value="COBALT-PRECORRIN-6B C(15)-METHYLTRANSFERASE (DECARBOXYLATING)"/>
    <property type="match status" value="1"/>
</dbReference>
<dbReference type="Proteomes" id="UP000198850">
    <property type="component" value="Unassembled WGS sequence"/>
</dbReference>
<evidence type="ECO:0000256" key="5">
    <source>
        <dbReference type="ARBA" id="ARBA00022691"/>
    </source>
</evidence>
<sequence>MIFHVIGIGNRKPDLAEDVLTLIQHHTVFSGGNRHHELVRHFLPEGYQWLPVQSPMELLFESYRHANQPVVVFASGDPLFYGIANTLRTKYPQAEIQTYPYFSSIQLLLHRANLNSNLLQTVSVHGRSWAALDEALIQQNPLIGVLTDPEKSPSAIAGRLLAYGYSNYSIWIGEDLEGEQERIRHLHLEEATQGTFHTLNCMILQKESHRNISFGVSDSFFEGLEGRPNMITKMPVRLCSLHALDLGSRAVLWDIGFCTGSMSIEAKLHFPHLEIHAFEKRAECLQIIQNNQHKCGTPGIIAWIGDVFEFDLKQISRPQAVFIGGHGGRLTALLQILDQYLPAGAVVVINAVQEDSVKNFISFSGLLNWKLEEPLRLKADTHNEITILKAIKGC</sequence>
<dbReference type="Gene3D" id="3.40.1010.10">
    <property type="entry name" value="Cobalt-precorrin-4 Transmethylase, Domain 1"/>
    <property type="match status" value="1"/>
</dbReference>
<evidence type="ECO:0000256" key="3">
    <source>
        <dbReference type="ARBA" id="ARBA00022603"/>
    </source>
</evidence>
<dbReference type="InterPro" id="IPR014008">
    <property type="entry name" value="Cbl_synth_MTase_CbiT"/>
</dbReference>
<dbReference type="PIRSF" id="PIRSF036428">
    <property type="entry name" value="CobL"/>
    <property type="match status" value="1"/>
</dbReference>
<name>A0A1H4EUD5_9SPHI</name>
<dbReference type="GO" id="GO:0008276">
    <property type="term" value="F:protein methyltransferase activity"/>
    <property type="evidence" value="ECO:0007669"/>
    <property type="project" value="InterPro"/>
</dbReference>
<dbReference type="InterPro" id="IPR050714">
    <property type="entry name" value="Cobalamin_biosynth_MTase"/>
</dbReference>
<proteinExistence type="predicted"/>
<evidence type="ECO:0000256" key="4">
    <source>
        <dbReference type="ARBA" id="ARBA00022679"/>
    </source>
</evidence>
<dbReference type="InterPro" id="IPR012818">
    <property type="entry name" value="CbiE"/>
</dbReference>
<evidence type="ECO:0000313" key="8">
    <source>
        <dbReference type="Proteomes" id="UP000198850"/>
    </source>
</evidence>
<keyword evidence="5" id="KW-0949">S-adenosyl-L-methionine</keyword>
<dbReference type="SUPFAM" id="SSF53335">
    <property type="entry name" value="S-adenosyl-L-methionine-dependent methyltransferases"/>
    <property type="match status" value="1"/>
</dbReference>
<dbReference type="EMBL" id="FNRA01000006">
    <property type="protein sequence ID" value="SEA88536.1"/>
    <property type="molecule type" value="Genomic_DNA"/>
</dbReference>
<accession>A0A1H4EUD5</accession>
<dbReference type="InterPro" id="IPR006365">
    <property type="entry name" value="Cbl_synth_CobL"/>
</dbReference>
<keyword evidence="3 7" id="KW-0489">Methyltransferase</keyword>
<dbReference type="InterPro" id="IPR000878">
    <property type="entry name" value="4pyrrol_Mease"/>
</dbReference>